<evidence type="ECO:0000256" key="1">
    <source>
        <dbReference type="SAM" id="Coils"/>
    </source>
</evidence>
<reference evidence="4" key="1">
    <citation type="journal article" date="2019" name="Int. J. Syst. Evol. Microbiol.">
        <title>The Global Catalogue of Microorganisms (GCM) 10K type strain sequencing project: providing services to taxonomists for standard genome sequencing and annotation.</title>
        <authorList>
            <consortium name="The Broad Institute Genomics Platform"/>
            <consortium name="The Broad Institute Genome Sequencing Center for Infectious Disease"/>
            <person name="Wu L."/>
            <person name="Ma J."/>
        </authorList>
    </citation>
    <scope>NUCLEOTIDE SEQUENCE [LARGE SCALE GENOMIC DNA]</scope>
    <source>
        <strain evidence="4">KCTC 52277</strain>
    </source>
</reference>
<dbReference type="Pfam" id="PF00248">
    <property type="entry name" value="Aldo_ket_red"/>
    <property type="match status" value="1"/>
</dbReference>
<gene>
    <name evidence="3" type="ORF">ACFOE0_02485</name>
</gene>
<dbReference type="InterPro" id="IPR036812">
    <property type="entry name" value="NAD(P)_OxRdtase_dom_sf"/>
</dbReference>
<dbReference type="InterPro" id="IPR023210">
    <property type="entry name" value="NADP_OxRdtase_dom"/>
</dbReference>
<keyword evidence="4" id="KW-1185">Reference proteome</keyword>
<dbReference type="CDD" id="cd19092">
    <property type="entry name" value="AKR_BsYcsN_EcYdhF-like"/>
    <property type="match status" value="1"/>
</dbReference>
<sequence>MEQDKSVGDEPLALSEFIQGYWRLAQWQMTPQQRLTFIEQHLELGISSIDQADIYGGYTSETLLGEALKLKPSIRQQLQIITKCGIKLVSENGPGCQVNHYDSGRDHILKSVDDSLTRMGLERIDLLLIHRPDFLMDADEIAGAFSLLKSAGKVRHFGVSNFTSSQFSLLQSRLDEPLATNQVEINPFNFAVTEDGTLDLCQQLRVRPMAWSCLAGGRLLTDNSDKANRLRAELQAIAEELNADSVEQVVFAWIRMLPSRPRPILGSGNIARVKEAVGALQLHMSREQWYRVWIAAKGHGVP</sequence>
<evidence type="ECO:0000313" key="3">
    <source>
        <dbReference type="EMBL" id="MFC3137058.1"/>
    </source>
</evidence>
<dbReference type="PANTHER" id="PTHR43364:SF1">
    <property type="entry name" value="OXIDOREDUCTASE YDHF"/>
    <property type="match status" value="1"/>
</dbReference>
<evidence type="ECO:0000259" key="2">
    <source>
        <dbReference type="Pfam" id="PF00248"/>
    </source>
</evidence>
<comment type="caution">
    <text evidence="3">The sequence shown here is derived from an EMBL/GenBank/DDBJ whole genome shotgun (WGS) entry which is preliminary data.</text>
</comment>
<dbReference type="InterPro" id="IPR050523">
    <property type="entry name" value="AKR_Detox_Biosynth"/>
</dbReference>
<dbReference type="InterPro" id="IPR020471">
    <property type="entry name" value="AKR"/>
</dbReference>
<dbReference type="RefSeq" id="WP_248937369.1">
    <property type="nucleotide sequence ID" value="NZ_JAKILF010000008.1"/>
</dbReference>
<dbReference type="EC" id="1.-.-.-" evidence="3"/>
<keyword evidence="1" id="KW-0175">Coiled coil</keyword>
<proteinExistence type="predicted"/>
<dbReference type="PANTHER" id="PTHR43364">
    <property type="entry name" value="NADH-SPECIFIC METHYLGLYOXAL REDUCTASE-RELATED"/>
    <property type="match status" value="1"/>
</dbReference>
<dbReference type="SUPFAM" id="SSF51430">
    <property type="entry name" value="NAD(P)-linked oxidoreductase"/>
    <property type="match status" value="1"/>
</dbReference>
<feature type="coiled-coil region" evidence="1">
    <location>
        <begin position="220"/>
        <end position="247"/>
    </location>
</feature>
<keyword evidence="3" id="KW-0560">Oxidoreductase</keyword>
<dbReference type="PRINTS" id="PR00069">
    <property type="entry name" value="ALDKETRDTASE"/>
</dbReference>
<accession>A0ABV7G6C6</accession>
<dbReference type="Proteomes" id="UP001595621">
    <property type="component" value="Unassembled WGS sequence"/>
</dbReference>
<dbReference type="Gene3D" id="3.20.20.100">
    <property type="entry name" value="NADP-dependent oxidoreductase domain"/>
    <property type="match status" value="1"/>
</dbReference>
<feature type="domain" description="NADP-dependent oxidoreductase" evidence="2">
    <location>
        <begin position="19"/>
        <end position="292"/>
    </location>
</feature>
<evidence type="ECO:0000313" key="4">
    <source>
        <dbReference type="Proteomes" id="UP001595621"/>
    </source>
</evidence>
<protein>
    <submittedName>
        <fullName evidence="3">Aldo/keto reductase family oxidoreductase</fullName>
        <ecNumber evidence="3">1.-.-.-</ecNumber>
    </submittedName>
</protein>
<dbReference type="GO" id="GO:0016491">
    <property type="term" value="F:oxidoreductase activity"/>
    <property type="evidence" value="ECO:0007669"/>
    <property type="project" value="UniProtKB-KW"/>
</dbReference>
<dbReference type="EMBL" id="JBHRTD010000001">
    <property type="protein sequence ID" value="MFC3137058.1"/>
    <property type="molecule type" value="Genomic_DNA"/>
</dbReference>
<name>A0ABV7G6C6_9GAMM</name>
<organism evidence="3 4">
    <name type="scientific">Shewanella submarina</name>
    <dbReference type="NCBI Taxonomy" id="2016376"/>
    <lineage>
        <taxon>Bacteria</taxon>
        <taxon>Pseudomonadati</taxon>
        <taxon>Pseudomonadota</taxon>
        <taxon>Gammaproteobacteria</taxon>
        <taxon>Alteromonadales</taxon>
        <taxon>Shewanellaceae</taxon>
        <taxon>Shewanella</taxon>
    </lineage>
</organism>